<dbReference type="Proteomes" id="UP001373159">
    <property type="component" value="Unassembled WGS sequence"/>
</dbReference>
<keyword evidence="2" id="KW-0964">Secreted</keyword>
<dbReference type="Pfam" id="PF16555">
    <property type="entry name" value="GramPos_pilinD1"/>
    <property type="match status" value="1"/>
</dbReference>
<dbReference type="InterPro" id="IPR013783">
    <property type="entry name" value="Ig-like_fold"/>
</dbReference>
<proteinExistence type="predicted"/>
<sequence>MEGQLKAGWRSKAAVALAVAGVLALGGMTGLTARAAQPGYGNIDGAKKGSIIIHKHEHQSGTSEIAKPDGSVNLTSPGINGVTFTIYRITDLDLTVSAGWDQLAKLNAPRQVEDGATSADFPDKDDPGTTTPHGLTSVMSVTTAGTDGSGNPQGVATASSLPVGAYLVVETGRPSGVIDSAPPYIVTIPFPDKGVGASNGWLYDVETYPKNSVATITKGVNPQQGLGLGSTATYTVTATVPRLAGDAAFQSYEITDEADARYVSDPDVKAVKVEGAALTKDRDYTVTVSGSKVTMSLTSAYLAGLKAHADKQVVVTFSAKVIKVPADGDIQDKATLGVRDDKAHSVTDPVVTADQYWGDARIFKVDGGDSAKAAGLAGARFKVYPAKTPYPSAGASCEATVADGAQPISVTPSDGATPVTEFETAADGTVLIPGLFVSDSSNDPVAVTQRCYVLQEVKAPAGYTLPTGNAAYTALVVNKGANATSVRDVTIENTKRNGPDLPLTGSAGAVLLTLLGLALLGGGLAVVMVKRSRAR</sequence>
<dbReference type="InterPro" id="IPR019931">
    <property type="entry name" value="LPXTG_anchor"/>
</dbReference>
<feature type="compositionally biased region" description="Polar residues" evidence="5">
    <location>
        <begin position="128"/>
        <end position="156"/>
    </location>
</feature>
<dbReference type="PROSITE" id="PS50847">
    <property type="entry name" value="GRAM_POS_ANCHORING"/>
    <property type="match status" value="1"/>
</dbReference>
<evidence type="ECO:0000313" key="9">
    <source>
        <dbReference type="Proteomes" id="UP001373159"/>
    </source>
</evidence>
<dbReference type="Gene3D" id="2.60.40.740">
    <property type="match status" value="1"/>
</dbReference>
<evidence type="ECO:0000256" key="2">
    <source>
        <dbReference type="ARBA" id="ARBA00022525"/>
    </source>
</evidence>
<dbReference type="EMBL" id="JBANBB010000003">
    <property type="protein sequence ID" value="MEK0307323.1"/>
    <property type="molecule type" value="Genomic_DNA"/>
</dbReference>
<dbReference type="InterPro" id="IPR048052">
    <property type="entry name" value="FM1-like"/>
</dbReference>
<gene>
    <name evidence="8" type="ORF">V8P97_07615</name>
</gene>
<keyword evidence="4" id="KW-0572">Peptidoglycan-anchor</keyword>
<organism evidence="8 9">
    <name type="scientific">Bifidobacterium favimelis</name>
    <dbReference type="NCBI Taxonomy" id="3122979"/>
    <lineage>
        <taxon>Bacteria</taxon>
        <taxon>Bacillati</taxon>
        <taxon>Actinomycetota</taxon>
        <taxon>Actinomycetes</taxon>
        <taxon>Bifidobacteriales</taxon>
        <taxon>Bifidobacteriaceae</taxon>
        <taxon>Bifidobacterium</taxon>
    </lineage>
</organism>
<dbReference type="NCBIfam" id="TIGR04226">
    <property type="entry name" value="RrgB_K2N_iso_D2"/>
    <property type="match status" value="1"/>
</dbReference>
<evidence type="ECO:0000259" key="7">
    <source>
        <dbReference type="PROSITE" id="PS50847"/>
    </source>
</evidence>
<dbReference type="NCBIfam" id="TIGR01167">
    <property type="entry name" value="LPXTG_anchor"/>
    <property type="match status" value="1"/>
</dbReference>
<name>A0ABU8ZQW0_9BIFI</name>
<feature type="region of interest" description="Disordered" evidence="5">
    <location>
        <begin position="109"/>
        <end position="156"/>
    </location>
</feature>
<feature type="transmembrane region" description="Helical" evidence="6">
    <location>
        <begin position="507"/>
        <end position="529"/>
    </location>
</feature>
<dbReference type="InterPro" id="IPR046473">
    <property type="entry name" value="Sgo0707-like_N2"/>
</dbReference>
<keyword evidence="1" id="KW-0134">Cell wall</keyword>
<dbReference type="InterPro" id="IPR032364">
    <property type="entry name" value="GramPos_pilinD1_N"/>
</dbReference>
<accession>A0ABU8ZQW0</accession>
<keyword evidence="9" id="KW-1185">Reference proteome</keyword>
<evidence type="ECO:0000256" key="5">
    <source>
        <dbReference type="SAM" id="MobiDB-lite"/>
    </source>
</evidence>
<keyword evidence="6" id="KW-0812">Transmembrane</keyword>
<evidence type="ECO:0000256" key="6">
    <source>
        <dbReference type="SAM" id="Phobius"/>
    </source>
</evidence>
<dbReference type="Pfam" id="PF00746">
    <property type="entry name" value="Gram_pos_anchor"/>
    <property type="match status" value="1"/>
</dbReference>
<dbReference type="Pfam" id="PF20623">
    <property type="entry name" value="Sgo0707_N2"/>
    <property type="match status" value="1"/>
</dbReference>
<dbReference type="RefSeq" id="WP_340470083.1">
    <property type="nucleotide sequence ID" value="NZ_JBANBB010000003.1"/>
</dbReference>
<evidence type="ECO:0000256" key="4">
    <source>
        <dbReference type="ARBA" id="ARBA00023088"/>
    </source>
</evidence>
<comment type="caution">
    <text evidence="8">The sequence shown here is derived from an EMBL/GenBank/DDBJ whole genome shotgun (WGS) entry which is preliminary data.</text>
</comment>
<evidence type="ECO:0000313" key="8">
    <source>
        <dbReference type="EMBL" id="MEK0307323.1"/>
    </source>
</evidence>
<dbReference type="Gene3D" id="2.60.40.10">
    <property type="entry name" value="Immunoglobulins"/>
    <property type="match status" value="2"/>
</dbReference>
<dbReference type="InterPro" id="IPR026466">
    <property type="entry name" value="Fim_isopep_form_D2_dom"/>
</dbReference>
<dbReference type="NCBIfam" id="NF033902">
    <property type="entry name" value="iso_D2_wall_anc"/>
    <property type="match status" value="1"/>
</dbReference>
<keyword evidence="3" id="KW-0732">Signal</keyword>
<reference evidence="8 9" key="1">
    <citation type="submission" date="2024-02" db="EMBL/GenBank/DDBJ databases">
        <title>Bifidobacterium honeyensis sp. nov., isolated from the comb honey.</title>
        <authorList>
            <person name="Liu W."/>
            <person name="Li Y."/>
        </authorList>
    </citation>
    <scope>NUCLEOTIDE SEQUENCE [LARGE SCALE GENOMIC DNA]</scope>
    <source>
        <strain evidence="8 9">IMAU50988</strain>
    </source>
</reference>
<evidence type="ECO:0000256" key="3">
    <source>
        <dbReference type="ARBA" id="ARBA00022729"/>
    </source>
</evidence>
<protein>
    <submittedName>
        <fullName evidence="8">SpaH/EbpB family LPXTG-anchored major pilin</fullName>
    </submittedName>
</protein>
<keyword evidence="6" id="KW-0472">Membrane</keyword>
<keyword evidence="6" id="KW-1133">Transmembrane helix</keyword>
<evidence type="ECO:0000256" key="1">
    <source>
        <dbReference type="ARBA" id="ARBA00022512"/>
    </source>
</evidence>
<feature type="domain" description="Gram-positive cocci surface proteins LPxTG" evidence="7">
    <location>
        <begin position="501"/>
        <end position="535"/>
    </location>
</feature>